<dbReference type="EMBL" id="WKKF01000002">
    <property type="protein sequence ID" value="MRX54602.1"/>
    <property type="molecule type" value="Genomic_DNA"/>
</dbReference>
<dbReference type="Pfam" id="PF02826">
    <property type="entry name" value="2-Hacid_dh_C"/>
    <property type="match status" value="1"/>
</dbReference>
<protein>
    <submittedName>
        <fullName evidence="6">D-glycerate dehydrogenase</fullName>
    </submittedName>
</protein>
<keyword evidence="7" id="KW-1185">Reference proteome</keyword>
<sequence length="321" mass="35304">MKTPKIFITRKCPEERLKALKELGEVEMWEKEDVPCPRGLLLEKAKEADALLTMLSDQVDEELLNKAENVKVIANLAVGYDNINLQYAKEKKVIITNTPDVLTNTTADLTFALILTAARRVVEAADYVKAGKWTSWSPLLLAGADVHHKTIGIVGMGKIGQAVAKRAKGFDMNILYHNRSRDYDAENNLEAAYTSFDELLAQSDFVVCMTPLTNETKHMFNAESFRKMKSSALFINSSRGGTVVEEDLIKALETGEIAGAGLDVFEQEPISADHPLLKLPNTVALPHIGSATAETRYAMIDCCVQNILSVLTGKPPVTPLN</sequence>
<dbReference type="Proteomes" id="UP000441585">
    <property type="component" value="Unassembled WGS sequence"/>
</dbReference>
<dbReference type="PROSITE" id="PS00065">
    <property type="entry name" value="D_2_HYDROXYACID_DH_1"/>
    <property type="match status" value="1"/>
</dbReference>
<dbReference type="PANTHER" id="PTHR10996:SF283">
    <property type="entry name" value="GLYOXYLATE_HYDROXYPYRUVATE REDUCTASE B"/>
    <property type="match status" value="1"/>
</dbReference>
<dbReference type="GO" id="GO:0030267">
    <property type="term" value="F:glyoxylate reductase (NADPH) activity"/>
    <property type="evidence" value="ECO:0007669"/>
    <property type="project" value="TreeGrafter"/>
</dbReference>
<dbReference type="InterPro" id="IPR006140">
    <property type="entry name" value="D-isomer_DH_NAD-bd"/>
</dbReference>
<dbReference type="FunFam" id="3.40.50.720:FF:000462">
    <property type="entry name" value="Glyoxylate reductase (NADP+)"/>
    <property type="match status" value="1"/>
</dbReference>
<dbReference type="GO" id="GO:0051287">
    <property type="term" value="F:NAD binding"/>
    <property type="evidence" value="ECO:0007669"/>
    <property type="project" value="InterPro"/>
</dbReference>
<dbReference type="SUPFAM" id="SSF51735">
    <property type="entry name" value="NAD(P)-binding Rossmann-fold domains"/>
    <property type="match status" value="1"/>
</dbReference>
<evidence type="ECO:0000256" key="2">
    <source>
        <dbReference type="ARBA" id="ARBA00023002"/>
    </source>
</evidence>
<name>A0A6I2MBE0_9BACI</name>
<dbReference type="GO" id="GO:0005829">
    <property type="term" value="C:cytosol"/>
    <property type="evidence" value="ECO:0007669"/>
    <property type="project" value="TreeGrafter"/>
</dbReference>
<evidence type="ECO:0000313" key="6">
    <source>
        <dbReference type="EMBL" id="MRX54602.1"/>
    </source>
</evidence>
<evidence type="ECO:0000313" key="7">
    <source>
        <dbReference type="Proteomes" id="UP000441585"/>
    </source>
</evidence>
<dbReference type="Pfam" id="PF00389">
    <property type="entry name" value="2-Hacid_dh"/>
    <property type="match status" value="1"/>
</dbReference>
<dbReference type="GO" id="GO:0016618">
    <property type="term" value="F:hydroxypyruvate reductase [NAD(P)H] activity"/>
    <property type="evidence" value="ECO:0007669"/>
    <property type="project" value="TreeGrafter"/>
</dbReference>
<comment type="caution">
    <text evidence="6">The sequence shown here is derived from an EMBL/GenBank/DDBJ whole genome shotgun (WGS) entry which is preliminary data.</text>
</comment>
<reference evidence="6 7" key="1">
    <citation type="submission" date="2019-11" db="EMBL/GenBank/DDBJ databases">
        <title>Bacillus idriensis genome.</title>
        <authorList>
            <person name="Konopka E.N."/>
            <person name="Newman J.D."/>
        </authorList>
    </citation>
    <scope>NUCLEOTIDE SEQUENCE [LARGE SCALE GENOMIC DNA]</scope>
    <source>
        <strain evidence="6 7">DSM 19097</strain>
    </source>
</reference>
<evidence type="ECO:0000256" key="3">
    <source>
        <dbReference type="RuleBase" id="RU003719"/>
    </source>
</evidence>
<keyword evidence="2 3" id="KW-0560">Oxidoreductase</keyword>
<dbReference type="AlphaFoldDB" id="A0A6I2MBE0"/>
<accession>A0A6I2MBE0</accession>
<feature type="domain" description="D-isomer specific 2-hydroxyacid dehydrogenase catalytic" evidence="4">
    <location>
        <begin position="6"/>
        <end position="321"/>
    </location>
</feature>
<dbReference type="RefSeq" id="WP_154318636.1">
    <property type="nucleotide sequence ID" value="NZ_CAJGAA010000002.1"/>
</dbReference>
<dbReference type="InterPro" id="IPR036291">
    <property type="entry name" value="NAD(P)-bd_dom_sf"/>
</dbReference>
<dbReference type="InterPro" id="IPR006139">
    <property type="entry name" value="D-isomer_2_OHA_DH_cat_dom"/>
</dbReference>
<dbReference type="SUPFAM" id="SSF52283">
    <property type="entry name" value="Formate/glycerate dehydrogenase catalytic domain-like"/>
    <property type="match status" value="1"/>
</dbReference>
<gene>
    <name evidence="6" type="ORF">GJU41_11525</name>
</gene>
<dbReference type="PANTHER" id="PTHR10996">
    <property type="entry name" value="2-HYDROXYACID DEHYDROGENASE-RELATED"/>
    <property type="match status" value="1"/>
</dbReference>
<evidence type="ECO:0000256" key="1">
    <source>
        <dbReference type="ARBA" id="ARBA00005854"/>
    </source>
</evidence>
<dbReference type="Gene3D" id="3.40.50.720">
    <property type="entry name" value="NAD(P)-binding Rossmann-like Domain"/>
    <property type="match status" value="2"/>
</dbReference>
<dbReference type="InterPro" id="IPR050223">
    <property type="entry name" value="D-isomer_2-hydroxyacid_DH"/>
</dbReference>
<proteinExistence type="inferred from homology"/>
<feature type="domain" description="D-isomer specific 2-hydroxyacid dehydrogenase NAD-binding" evidence="5">
    <location>
        <begin position="111"/>
        <end position="289"/>
    </location>
</feature>
<organism evidence="6 7">
    <name type="scientific">Metabacillus idriensis</name>
    <dbReference type="NCBI Taxonomy" id="324768"/>
    <lineage>
        <taxon>Bacteria</taxon>
        <taxon>Bacillati</taxon>
        <taxon>Bacillota</taxon>
        <taxon>Bacilli</taxon>
        <taxon>Bacillales</taxon>
        <taxon>Bacillaceae</taxon>
        <taxon>Metabacillus</taxon>
    </lineage>
</organism>
<comment type="similarity">
    <text evidence="1 3">Belongs to the D-isomer specific 2-hydroxyacid dehydrogenase family.</text>
</comment>
<evidence type="ECO:0000259" key="4">
    <source>
        <dbReference type="Pfam" id="PF00389"/>
    </source>
</evidence>
<dbReference type="CDD" id="cd05301">
    <property type="entry name" value="GDH"/>
    <property type="match status" value="1"/>
</dbReference>
<evidence type="ECO:0000259" key="5">
    <source>
        <dbReference type="Pfam" id="PF02826"/>
    </source>
</evidence>
<dbReference type="InterPro" id="IPR029752">
    <property type="entry name" value="D-isomer_DH_CS1"/>
</dbReference>